<reference evidence="1" key="1">
    <citation type="submission" date="2021-05" db="EMBL/GenBank/DDBJ databases">
        <authorList>
            <person name="Pan Q."/>
            <person name="Jouanno E."/>
            <person name="Zahm M."/>
            <person name="Klopp C."/>
            <person name="Cabau C."/>
            <person name="Louis A."/>
            <person name="Berthelot C."/>
            <person name="Parey E."/>
            <person name="Roest Crollius H."/>
            <person name="Montfort J."/>
            <person name="Robinson-Rechavi M."/>
            <person name="Bouchez O."/>
            <person name="Lampietro C."/>
            <person name="Lopez Roques C."/>
            <person name="Donnadieu C."/>
            <person name="Postlethwait J."/>
            <person name="Bobe J."/>
            <person name="Dillon D."/>
            <person name="Chandos A."/>
            <person name="von Hippel F."/>
            <person name="Guiguen Y."/>
        </authorList>
    </citation>
    <scope>NUCLEOTIDE SEQUENCE</scope>
    <source>
        <strain evidence="1">YG-Jan2019</strain>
    </source>
</reference>
<accession>A0ACC2GP85</accession>
<protein>
    <submittedName>
        <fullName evidence="1">Uncharacterized protein</fullName>
    </submittedName>
</protein>
<dbReference type="Proteomes" id="UP001157502">
    <property type="component" value="Chromosome 10"/>
</dbReference>
<proteinExistence type="predicted"/>
<evidence type="ECO:0000313" key="2">
    <source>
        <dbReference type="Proteomes" id="UP001157502"/>
    </source>
</evidence>
<organism evidence="1 2">
    <name type="scientific">Dallia pectoralis</name>
    <name type="common">Alaska blackfish</name>
    <dbReference type="NCBI Taxonomy" id="75939"/>
    <lineage>
        <taxon>Eukaryota</taxon>
        <taxon>Metazoa</taxon>
        <taxon>Chordata</taxon>
        <taxon>Craniata</taxon>
        <taxon>Vertebrata</taxon>
        <taxon>Euteleostomi</taxon>
        <taxon>Actinopterygii</taxon>
        <taxon>Neopterygii</taxon>
        <taxon>Teleostei</taxon>
        <taxon>Protacanthopterygii</taxon>
        <taxon>Esociformes</taxon>
        <taxon>Umbridae</taxon>
        <taxon>Dallia</taxon>
    </lineage>
</organism>
<dbReference type="EMBL" id="CM055737">
    <property type="protein sequence ID" value="KAJ8005524.1"/>
    <property type="molecule type" value="Genomic_DNA"/>
</dbReference>
<comment type="caution">
    <text evidence="1">The sequence shown here is derived from an EMBL/GenBank/DDBJ whole genome shotgun (WGS) entry which is preliminary data.</text>
</comment>
<keyword evidence="2" id="KW-1185">Reference proteome</keyword>
<feature type="non-terminal residue" evidence="1">
    <location>
        <position position="1"/>
    </location>
</feature>
<sequence length="57" mass="6419">LLSLKVQYSLERGRKKGRGKGREKGGKKGTGKEREKGRNRVLVFQSVTHLECDHVAL</sequence>
<name>A0ACC2GP85_DALPE</name>
<evidence type="ECO:0000313" key="1">
    <source>
        <dbReference type="EMBL" id="KAJ8005524.1"/>
    </source>
</evidence>
<gene>
    <name evidence="1" type="ORF">DPEC_G00118850</name>
</gene>